<organism evidence="1 2">
    <name type="scientific">Neophaeococcomyces mojaviensis</name>
    <dbReference type="NCBI Taxonomy" id="3383035"/>
    <lineage>
        <taxon>Eukaryota</taxon>
        <taxon>Fungi</taxon>
        <taxon>Dikarya</taxon>
        <taxon>Ascomycota</taxon>
        <taxon>Pezizomycotina</taxon>
        <taxon>Eurotiomycetes</taxon>
        <taxon>Chaetothyriomycetidae</taxon>
        <taxon>Chaetothyriales</taxon>
        <taxon>Chaetothyriales incertae sedis</taxon>
        <taxon>Neophaeococcomyces</taxon>
    </lineage>
</organism>
<reference evidence="1" key="1">
    <citation type="submission" date="2022-10" db="EMBL/GenBank/DDBJ databases">
        <title>Culturing micro-colonial fungi from biological soil crusts in the Mojave desert and describing Neophaeococcomyces mojavensis, and introducing the new genera and species Taxawa tesnikishii.</title>
        <authorList>
            <person name="Kurbessoian T."/>
            <person name="Stajich J.E."/>
        </authorList>
    </citation>
    <scope>NUCLEOTIDE SEQUENCE</scope>
    <source>
        <strain evidence="1">JES_112</strain>
    </source>
</reference>
<proteinExistence type="predicted"/>
<dbReference type="Proteomes" id="UP001172386">
    <property type="component" value="Unassembled WGS sequence"/>
</dbReference>
<sequence length="246" mass="28424">MPVDFASRDSQESKAFKVVKAKAKQAEEFANFIDIMTRLLKERKPKCRVGDISPEIYQNDPMQQTDEISALPNELKCLVWSYLDKQADKLMFALTCKWNAATYEGLKNKQTQPAFKKVSPKSKVRATPSKKTAPPKKKPTDPERLEVLWRLQKWEPLSTKSIYKLCYKCICFIPRSYIFYPEKNCPFNWGGRHVDLNAPKMKTPKARTEGYRCPECSAFTAGQMVSGTKEYEEAERTTRKALDTKW</sequence>
<evidence type="ECO:0000313" key="1">
    <source>
        <dbReference type="EMBL" id="KAJ9661211.1"/>
    </source>
</evidence>
<name>A0ACC3AF98_9EURO</name>
<gene>
    <name evidence="1" type="ORF">H2198_002155</name>
</gene>
<accession>A0ACC3AF98</accession>
<keyword evidence="2" id="KW-1185">Reference proteome</keyword>
<protein>
    <submittedName>
        <fullName evidence="1">Uncharacterized protein</fullName>
    </submittedName>
</protein>
<dbReference type="EMBL" id="JAPDRQ010000025">
    <property type="protein sequence ID" value="KAJ9661211.1"/>
    <property type="molecule type" value="Genomic_DNA"/>
</dbReference>
<comment type="caution">
    <text evidence="1">The sequence shown here is derived from an EMBL/GenBank/DDBJ whole genome shotgun (WGS) entry which is preliminary data.</text>
</comment>
<evidence type="ECO:0000313" key="2">
    <source>
        <dbReference type="Proteomes" id="UP001172386"/>
    </source>
</evidence>